<reference evidence="2" key="1">
    <citation type="submission" date="2016-08" db="EMBL/GenBank/DDBJ databases">
        <authorList>
            <person name="Merda D."/>
            <person name="Briand M."/>
            <person name="Taghouti G."/>
            <person name="Carrere S."/>
            <person name="Gouzy J."/>
            <person name="Portier P."/>
            <person name="Jacques M.-A."/>
            <person name="Fischer-Le Saux M."/>
        </authorList>
    </citation>
    <scope>NUCLEOTIDE SEQUENCE [LARGE SCALE GENOMIC DNA]</scope>
    <source>
        <strain evidence="2">CFBP1156</strain>
    </source>
</reference>
<keyword evidence="2" id="KW-1185">Reference proteome</keyword>
<protein>
    <submittedName>
        <fullName evidence="1">Uncharacterized protein</fullName>
    </submittedName>
</protein>
<sequence>MTYTYEQVLAYEVASELANTHIADYSAAIGEEEEKACPDQARIDQLRDSSLAIALERRSLSMTDDEAVARFIAKYRREPSSRAAEDAPN</sequence>
<dbReference type="AlphaFoldDB" id="A0A2S7ENC3"/>
<gene>
    <name evidence="1" type="ORF">XhyaCFBP1156_20950</name>
</gene>
<comment type="caution">
    <text evidence="1">The sequence shown here is derived from an EMBL/GenBank/DDBJ whole genome shotgun (WGS) entry which is preliminary data.</text>
</comment>
<accession>A0A2S7ENC3</accession>
<organism evidence="1 2">
    <name type="scientific">Xanthomonas hyacinthi</name>
    <dbReference type="NCBI Taxonomy" id="56455"/>
    <lineage>
        <taxon>Bacteria</taxon>
        <taxon>Pseudomonadati</taxon>
        <taxon>Pseudomonadota</taxon>
        <taxon>Gammaproteobacteria</taxon>
        <taxon>Lysobacterales</taxon>
        <taxon>Lysobacteraceae</taxon>
        <taxon>Xanthomonas</taxon>
    </lineage>
</organism>
<dbReference type="Proteomes" id="UP000238261">
    <property type="component" value="Unassembled WGS sequence"/>
</dbReference>
<dbReference type="EMBL" id="MDEG01000052">
    <property type="protein sequence ID" value="PPU92844.1"/>
    <property type="molecule type" value="Genomic_DNA"/>
</dbReference>
<dbReference type="RefSeq" id="WP_046981244.1">
    <property type="nucleotide sequence ID" value="NZ_CP043476.1"/>
</dbReference>
<proteinExistence type="predicted"/>
<dbReference type="OrthoDB" id="6898459at2"/>
<name>A0A2S7ENC3_9XANT</name>
<evidence type="ECO:0000313" key="2">
    <source>
        <dbReference type="Proteomes" id="UP000238261"/>
    </source>
</evidence>
<evidence type="ECO:0000313" key="1">
    <source>
        <dbReference type="EMBL" id="PPU92844.1"/>
    </source>
</evidence>